<evidence type="ECO:0000313" key="2">
    <source>
        <dbReference type="EMBL" id="MBB0244683.1"/>
    </source>
</evidence>
<evidence type="ECO:0000313" key="3">
    <source>
        <dbReference type="Proteomes" id="UP000538929"/>
    </source>
</evidence>
<dbReference type="PANTHER" id="PTHR34846:SF10">
    <property type="entry name" value="CYTOPLASMIC PROTEIN"/>
    <property type="match status" value="1"/>
</dbReference>
<reference evidence="3" key="1">
    <citation type="submission" date="2019-10" db="EMBL/GenBank/DDBJ databases">
        <title>Streptomyces sp. nov., a novel actinobacterium isolated from alkaline environment.</title>
        <authorList>
            <person name="Golinska P."/>
        </authorList>
    </citation>
    <scope>NUCLEOTIDE SEQUENCE [LARGE SCALE GENOMIC DNA]</scope>
    <source>
        <strain evidence="3">DSM 42118</strain>
    </source>
</reference>
<dbReference type="SUPFAM" id="SSF69118">
    <property type="entry name" value="AhpD-like"/>
    <property type="match status" value="1"/>
</dbReference>
<dbReference type="Pfam" id="PF02627">
    <property type="entry name" value="CMD"/>
    <property type="match status" value="1"/>
</dbReference>
<proteinExistence type="predicted"/>
<evidence type="ECO:0000259" key="1">
    <source>
        <dbReference type="Pfam" id="PF02627"/>
    </source>
</evidence>
<organism evidence="2 3">
    <name type="scientific">Streptomyces alkaliphilus</name>
    <dbReference type="NCBI Taxonomy" id="1472722"/>
    <lineage>
        <taxon>Bacteria</taxon>
        <taxon>Bacillati</taxon>
        <taxon>Actinomycetota</taxon>
        <taxon>Actinomycetes</taxon>
        <taxon>Kitasatosporales</taxon>
        <taxon>Streptomycetaceae</taxon>
        <taxon>Streptomyces</taxon>
    </lineage>
</organism>
<gene>
    <name evidence="2" type="ORF">FNQ90_11345</name>
</gene>
<keyword evidence="3" id="KW-1185">Reference proteome</keyword>
<dbReference type="InterPro" id="IPR029032">
    <property type="entry name" value="AhpD-like"/>
</dbReference>
<feature type="domain" description="Carboxymuconolactone decarboxylase-like" evidence="1">
    <location>
        <begin position="36"/>
        <end position="102"/>
    </location>
</feature>
<comment type="caution">
    <text evidence="2">The sequence shown here is derived from an EMBL/GenBank/DDBJ whole genome shotgun (WGS) entry which is preliminary data.</text>
</comment>
<dbReference type="AlphaFoldDB" id="A0A7W3TD76"/>
<dbReference type="GO" id="GO:0051920">
    <property type="term" value="F:peroxiredoxin activity"/>
    <property type="evidence" value="ECO:0007669"/>
    <property type="project" value="InterPro"/>
</dbReference>
<dbReference type="Gene3D" id="1.20.1290.10">
    <property type="entry name" value="AhpD-like"/>
    <property type="match status" value="1"/>
</dbReference>
<accession>A0A7W3TD76</accession>
<dbReference type="Proteomes" id="UP000538929">
    <property type="component" value="Unassembled WGS sequence"/>
</dbReference>
<protein>
    <submittedName>
        <fullName evidence="2">Carboxymuconolactone decarboxylase family protein</fullName>
    </submittedName>
</protein>
<dbReference type="PANTHER" id="PTHR34846">
    <property type="entry name" value="4-CARBOXYMUCONOLACTONE DECARBOXYLASE FAMILY PROTEIN (AFU_ORTHOLOGUE AFUA_6G11590)"/>
    <property type="match status" value="1"/>
</dbReference>
<name>A0A7W3TD76_9ACTN</name>
<dbReference type="EMBL" id="VKHT01000291">
    <property type="protein sequence ID" value="MBB0244683.1"/>
    <property type="molecule type" value="Genomic_DNA"/>
</dbReference>
<dbReference type="InterPro" id="IPR003779">
    <property type="entry name" value="CMD-like"/>
</dbReference>
<sequence length="193" mass="21676">MPPVRRPSPTLSLASLLTRLRFGRVLAPVSAVGRHPRVLRTLYRLETGAQRWNSLDPALKHLAVMAAAVRINCSWCLDFGHWHAERLGLPMEKIRHVPVWREHRRLFSHRETLVLEYAEAMCETPPRVGDGLVAALRDELGERALVELTAMISLENLRSRTYLALGLTSQGFSADCAVPPLPVRRGPNPEETP</sequence>